<evidence type="ECO:0000313" key="3">
    <source>
        <dbReference type="Proteomes" id="UP000282674"/>
    </source>
</evidence>
<dbReference type="RefSeq" id="WP_122193354.1">
    <property type="nucleotide sequence ID" value="NZ_JBHSKC010000020.1"/>
</dbReference>
<evidence type="ECO:0000313" key="2">
    <source>
        <dbReference type="EMBL" id="RMI46548.1"/>
    </source>
</evidence>
<reference evidence="2 3" key="1">
    <citation type="submission" date="2018-10" db="EMBL/GenBank/DDBJ databases">
        <title>Isolation from soil.</title>
        <authorList>
            <person name="Hu J."/>
        </authorList>
    </citation>
    <scope>NUCLEOTIDE SEQUENCE [LARGE SCALE GENOMIC DNA]</scope>
    <source>
        <strain evidence="2 3">NEAU-Ht49</strain>
    </source>
</reference>
<gene>
    <name evidence="2" type="ORF">EBO15_06320</name>
</gene>
<keyword evidence="1" id="KW-0175">Coiled coil</keyword>
<accession>A0A3M2MH26</accession>
<dbReference type="AlphaFoldDB" id="A0A3M2MH26"/>
<keyword evidence="3" id="KW-1185">Reference proteome</keyword>
<name>A0A3M2MH26_9ACTN</name>
<dbReference type="Proteomes" id="UP000282674">
    <property type="component" value="Unassembled WGS sequence"/>
</dbReference>
<feature type="coiled-coil region" evidence="1">
    <location>
        <begin position="75"/>
        <end position="102"/>
    </location>
</feature>
<organism evidence="2 3">
    <name type="scientific">Actinomadura harenae</name>
    <dbReference type="NCBI Taxonomy" id="2483351"/>
    <lineage>
        <taxon>Bacteria</taxon>
        <taxon>Bacillati</taxon>
        <taxon>Actinomycetota</taxon>
        <taxon>Actinomycetes</taxon>
        <taxon>Streptosporangiales</taxon>
        <taxon>Thermomonosporaceae</taxon>
        <taxon>Actinomadura</taxon>
    </lineage>
</organism>
<evidence type="ECO:0000256" key="1">
    <source>
        <dbReference type="SAM" id="Coils"/>
    </source>
</evidence>
<protein>
    <submittedName>
        <fullName evidence="2">Uncharacterized protein</fullName>
    </submittedName>
</protein>
<dbReference type="EMBL" id="RFFG01000008">
    <property type="protein sequence ID" value="RMI46548.1"/>
    <property type="molecule type" value="Genomic_DNA"/>
</dbReference>
<proteinExistence type="predicted"/>
<comment type="caution">
    <text evidence="2">The sequence shown here is derived from an EMBL/GenBank/DDBJ whole genome shotgun (WGS) entry which is preliminary data.</text>
</comment>
<dbReference type="OrthoDB" id="3480713at2"/>
<sequence length="138" mass="15048">MDPITIAVLTAATGKAVEMAGDPVRNGTRQLYALIRGRFKDDEELAKAEEAPEGPEKARALSGVIRRAAEADPEVRREAEALEALIRQAAEANQELWRELETLRAAVQAQPRASYSNNFYGSAQKVVQINNNSGSLDL</sequence>